<keyword evidence="2" id="KW-0964">Secreted</keyword>
<evidence type="ECO:0000256" key="5">
    <source>
        <dbReference type="SAM" id="MobiDB-lite"/>
    </source>
</evidence>
<feature type="compositionally biased region" description="Polar residues" evidence="5">
    <location>
        <begin position="2160"/>
        <end position="2170"/>
    </location>
</feature>
<feature type="compositionally biased region" description="Basic and acidic residues" evidence="5">
    <location>
        <begin position="2378"/>
        <end position="2394"/>
    </location>
</feature>
<keyword evidence="3" id="KW-0732">Signal</keyword>
<evidence type="ECO:0000256" key="6">
    <source>
        <dbReference type="SAM" id="Phobius"/>
    </source>
</evidence>
<dbReference type="OrthoDB" id="1702003at2"/>
<feature type="compositionally biased region" description="Polar residues" evidence="5">
    <location>
        <begin position="1791"/>
        <end position="1804"/>
    </location>
</feature>
<feature type="compositionally biased region" description="Basic and acidic residues" evidence="5">
    <location>
        <begin position="2613"/>
        <end position="2624"/>
    </location>
</feature>
<sequence length="3096" mass="328590">MVGKNNYQVKKEKQADKFYRYSIKRLSVGVASVAVAAGLLFTSDAAVVEVAAAETGNTSTLAQPEETEEEKARRAAAAAAALEAEKQAKAVEAPAETSAAPVAEAPVEPTAPVAEADKKAEEAPAEKPAEAEKVEADKKAEEKAPEAKKAEEKPAEKTEAKKAEEAPKADKKAEEKPADKEVKADEKAAEDEKPGELTFYAARDTSRRGRANKKPDKPAENKPSTRTANSANPGNGSGVDTTNSDMSMAGESELIKNLQDSAIDATGKKGDKRSYSGTVFVYRNGNSNEITKETLAGVPVYLQWAYKDGYVSPVYKTVSNADGTFTFTFDKPIIDKFGNVHKWKLSDGDQEAFAVRTWAENPDPANLALIKGGDQITGFHKRLTRTNESWDFTVGIDRIVNGQVVFQEKLLNNDWLVGPKNTWRVSPDPSGEWKDKGPYGTVRGTVWFDGGDPAGSDARMWKKDSWDLPAAKTKVVASYVNDEVARLFDKWKKDNNYTGSDGQDNPRILEFRKAQEKIIADYEKKHGKGSHIAETVVGTVDSDGNYYIPFRGLYGVSRNEANSGLPISHTIKPEEYGKVVDVKDENHTNLMAWNGTIGQKHRHINQDYMYAASLIDNYNIWSNTSQNNMFALLDGAAKPVGPSNLASGNISDVNFAAIVAKPAHAIKTYDAQSNFAPAGAKVENASEGLLPSTTYVQRWFKDGKPYGEATEFVTTPEGKAPASIPLNVDKQLGAPAKFTSAIFLNDGSKHDNLTDALAADAFIAAPKVEYDKIEKQAGQEAKTAAPKYKNEAGKAYTPNANDGKPTFSFEERKETVDKNGETKISYEPLKTVKVGNKDIPVSVDPKTGVVTIKAADTAKIPGETVTVPVTLTYPNGMKIQSNAVIQVLAKEKQKDLVDPVYEPVQTNVGQEATSNLKFIDKAGKDVAKPAGAKFALADNAPAGATIDPETGVVKYTPKAADADTTVNVPVVVTYKDGSQDNTNAPIHVAAQDKIKDVTDPNAPVPEGYVRLKFNADSKDGSVTGKFADKSKVKAFDVLKGTKFNDPAIQEKFDQVVPTNPVADNPAKKWSSWEPIFDNELVKDTPIEEGLTGDTREYHSVYEDKAFNENNVGIAKVEIVKDPTKKAYTEGKEGDNKLDPAGTQVKLTDANGVTKVVGPEDFGKYGIKVGLKDVPNYTPDTPLTKKDHDGKKVEVTVPGKTGELKAESKAPITVKQQDKDAYQPSYEETQANVGQPAASKAPTFKDSANKATKTPAGAKFALGKGAPAGAKIDPKTGVVTYTPQDADEGKVVKVPVVVTYGDKTTDTTEASFNVAQRADVIEPTDPNAEVPQGYHKVTLKAGEGTQVPEKVLHVRDGKGIPADKYPAAKIDPAKANDYKEPITWSVAPNTPITKDEVIVANATKKTDAEKNTPQAKDQTVKVGETPKAEDSIANLGDLPQGTKVAYKEPVDTKTPGDKQATVVVTYPDGSSEEVPAKVVVKDLTDAEKNTPQAKDQTVKVGETPKAEDSIANLGDLPQGTKVAYKEPVDTKTPGDKQATVVVTYPDGSSEEVPAKVVVKDLTDAEKNTPQAKDQTVKVGETPKAEDSIANLGDLPQGTKVAYKEPVDTKTPGDKQATVVVTYPDGSSEEVPAKVVVKDLTDAEKNTPQAKDQTVKVGETPKAEDSIANLGDLPQGTKVAYKEPVDTKTPGDKQATVVVTYPDGSSEEVPAKVQVKDLTDAEKNNPQGQDINTKVGETPNAKDGIKDADKLPQGTKFEFKTPVDTQKPGDKPATVVVTYPDGTKDEVPVTVKVSENPTQAETTTPTVPAKTEVEDKTNLTPEEQDKVKKAIEDANKDKFPAPKDGQNPTTVEVAKDGTATITYPDGSTDTIPGTDLVVERPKTTVEGTPKTVKPTADPQDTGLVVKNQDDKTPTKVTAKDEDGQDVPVTVDPTTGKVSVTPGTKVDGPITVTVEDKDLPAGKQDFVVPVEGHEAGRDDNGTDKTQADQITPNLPAEKTPVADKTNLTPEEKDAVKKAIEDANKDKFPAPKDGQKPTTVEVGKDGTATITYPDGSKDTIPGTDLVREKTNVDDSAVKPVNPTDDKQGTGIKVNNPDKDTTVTAKDEDGKDIPVVINPETGEVEVTPGTKVDGPITVTVNDPDLPGGKKEVTVPVNGHEAGRNDNGSDPTQADQITPAVPAEKTPVADKNNLTDDEKAQVKKAIEDANKDKFPAAKEGQKPTTVEIGKDGTATITYPDGSKDTIPGMDLVREKTNVDDSAVKPVNPTDDKQGTGIKVNNPDKDTTVTAKDEDGKDIPVVINPETGEVEVTPGTKVDGPIVVTVNDPDLPGGKKEVTVPVKGHEAGRDDNGSDPTQADQITPDLPAEKTPVADKNNLTPEEQAEVKKKVEDANKDKFPTPKEGQNPTTVEIGKDGTATITYPDGSKDTIPGTDLVREKTNVDDSAVKPVNPTDDKQGTGIKVNNPDKDTTVTAKDEDGKDVPVVINPETGEVEVTPGKNVDGPIVVTVNDPDLPGGKKEVTVPVKGHEAGRDDNGSDPTQADQITPNVPAEKTPVADKNNLTEDEKAQVKKAIEDANKDKFPAPKEGQNPTTVEIGKDGTATITYPDGSKDTIPGTDLVREKTNVDDSAVKPVNPTDDKQGTGIKVNNADKDTKVTAKDEDGKDIPAVINPETGEVEVTPGTNVDGPITVTITDPELPGGKKEVTVPVKGHEAGRDDNGSDQSAKPTIEAIHEGDEIVEGNGVPDAKIVVKDKDGKVIGETTVDGIGNWSVKVPANKLFAGDKVTVEQTEEGKKPAVETATVQKATGETTRKGNPAVAYPIESHPVVKHVGESLTADDITKAIKVVGVPEGSYKVTINEGQVLPSTDKVGDAIIDVTVTLPDGTTEAAQVWVIVKANADTTPDVKKTTSVDDSQVKEVNPTDDKQGTGIKVINPDKDTTVTAKDEDGKDIPVVINPETGEVEVTPGTDVDGPITVTISDPELPGGKKVVVVPVKGHAAGRDDNGSDAAPAQPEAPVTPEKPAPAETKPAAPQKATGAVKVNHKAPSALPKASQAGKAHAKAAQTKTKLPQTGALVGLTSGLALALVGAGSLLALGKGKKKD</sequence>
<feature type="region of interest" description="Disordered" evidence="5">
    <location>
        <begin position="1642"/>
        <end position="1673"/>
    </location>
</feature>
<feature type="compositionally biased region" description="Basic and acidic residues" evidence="5">
    <location>
        <begin position="2091"/>
        <end position="2107"/>
    </location>
</feature>
<feature type="compositionally biased region" description="Polar residues" evidence="5">
    <location>
        <begin position="222"/>
        <end position="246"/>
    </location>
</feature>
<feature type="compositionally biased region" description="Low complexity" evidence="5">
    <location>
        <begin position="55"/>
        <end position="64"/>
    </location>
</feature>
<keyword evidence="6" id="KW-1133">Transmembrane helix</keyword>
<evidence type="ECO:0000313" key="8">
    <source>
        <dbReference type="EMBL" id="KAA9300754.1"/>
    </source>
</evidence>
<evidence type="ECO:0000256" key="3">
    <source>
        <dbReference type="ARBA" id="ARBA00022729"/>
    </source>
</evidence>
<feature type="region of interest" description="Disordered" evidence="5">
    <location>
        <begin position="2898"/>
        <end position="2928"/>
    </location>
</feature>
<keyword evidence="4" id="KW-0572">Peptidoglycan-anchor</keyword>
<evidence type="ECO:0000313" key="9">
    <source>
        <dbReference type="Proteomes" id="UP000327148"/>
    </source>
</evidence>
<feature type="compositionally biased region" description="Basic and acidic residues" evidence="5">
    <location>
        <begin position="2459"/>
        <end position="2475"/>
    </location>
</feature>
<dbReference type="InterPro" id="IPR019931">
    <property type="entry name" value="LPXTG_anchor"/>
</dbReference>
<evidence type="ECO:0000256" key="1">
    <source>
        <dbReference type="ARBA" id="ARBA00022512"/>
    </source>
</evidence>
<organism evidence="8 9">
    <name type="scientific">Aerococcus sanguinicola</name>
    <dbReference type="NCBI Taxonomy" id="119206"/>
    <lineage>
        <taxon>Bacteria</taxon>
        <taxon>Bacillati</taxon>
        <taxon>Bacillota</taxon>
        <taxon>Bacilli</taxon>
        <taxon>Lactobacillales</taxon>
        <taxon>Aerococcaceae</taxon>
        <taxon>Aerococcus</taxon>
    </lineage>
</organism>
<keyword evidence="1" id="KW-0134">Cell wall</keyword>
<feature type="compositionally biased region" description="Basic and acidic residues" evidence="5">
    <location>
        <begin position="2275"/>
        <end position="2291"/>
    </location>
</feature>
<evidence type="ECO:0000256" key="2">
    <source>
        <dbReference type="ARBA" id="ARBA00022525"/>
    </source>
</evidence>
<dbReference type="InterPro" id="IPR044055">
    <property type="entry name" value="RibLong"/>
</dbReference>
<dbReference type="InterPro" id="IPR012706">
    <property type="entry name" value="Rib_alpha_Esp_rpt"/>
</dbReference>
<dbReference type="NCBIfam" id="TIGR02331">
    <property type="entry name" value="rib_alpha"/>
    <property type="match status" value="5"/>
</dbReference>
<evidence type="ECO:0000256" key="4">
    <source>
        <dbReference type="ARBA" id="ARBA00023088"/>
    </source>
</evidence>
<dbReference type="InterPro" id="IPR013783">
    <property type="entry name" value="Ig-like_fold"/>
</dbReference>
<dbReference type="NCBIfam" id="TIGR01168">
    <property type="entry name" value="YSIRK_signal"/>
    <property type="match status" value="1"/>
</dbReference>
<feature type="compositionally biased region" description="Basic and acidic residues" evidence="5">
    <location>
        <begin position="2510"/>
        <end position="2529"/>
    </location>
</feature>
<feature type="region of interest" description="Disordered" evidence="5">
    <location>
        <begin position="1405"/>
        <end position="1425"/>
    </location>
</feature>
<feature type="compositionally biased region" description="Basic and acidic residues" evidence="5">
    <location>
        <begin position="1905"/>
        <end position="1919"/>
    </location>
</feature>
<reference evidence="8 9" key="1">
    <citation type="submission" date="2019-09" db="EMBL/GenBank/DDBJ databases">
        <title>Draft genome sequence assemblies of isolates from the urinary tract.</title>
        <authorList>
            <person name="Mores C.R."/>
            <person name="Putonti C."/>
            <person name="Wolfe A.J."/>
        </authorList>
    </citation>
    <scope>NUCLEOTIDE SEQUENCE [LARGE SCALE GENOMIC DNA]</scope>
    <source>
        <strain evidence="8 9">UMB623</strain>
    </source>
</reference>
<dbReference type="Pfam" id="PF18957">
    <property type="entry name" value="RibLong"/>
    <property type="match status" value="2"/>
</dbReference>
<feature type="compositionally biased region" description="Basic and acidic residues" evidence="5">
    <location>
        <begin position="2245"/>
        <end position="2256"/>
    </location>
</feature>
<gene>
    <name evidence="8" type="ORF">F6I03_05465</name>
</gene>
<protein>
    <submittedName>
        <fullName evidence="8">YSIRK-type signal peptide-containing protein</fullName>
    </submittedName>
</protein>
<feature type="region of interest" description="Disordered" evidence="5">
    <location>
        <begin position="1178"/>
        <end position="1250"/>
    </location>
</feature>
<dbReference type="Gene3D" id="2.60.40.10">
    <property type="entry name" value="Immunoglobulins"/>
    <property type="match status" value="2"/>
</dbReference>
<feature type="compositionally biased region" description="Basic and acidic residues" evidence="5">
    <location>
        <begin position="2061"/>
        <end position="2072"/>
    </location>
</feature>
<feature type="compositionally biased region" description="Polar residues" evidence="5">
    <location>
        <begin position="1929"/>
        <end position="1939"/>
    </location>
</feature>
<dbReference type="NCBIfam" id="NF038186">
    <property type="entry name" value="YPDG_rpt"/>
    <property type="match status" value="2"/>
</dbReference>
<accession>A0A5N1GK25</accession>
<dbReference type="Pfam" id="PF18938">
    <property type="entry name" value="aRib"/>
    <property type="match status" value="5"/>
</dbReference>
<feature type="region of interest" description="Disordered" evidence="5">
    <location>
        <begin position="55"/>
        <end position="246"/>
    </location>
</feature>
<dbReference type="RefSeq" id="WP_150983080.1">
    <property type="nucleotide sequence ID" value="NZ_VYWO01000003.1"/>
</dbReference>
<feature type="transmembrane region" description="Helical" evidence="6">
    <location>
        <begin position="3068"/>
        <end position="3089"/>
    </location>
</feature>
<feature type="compositionally biased region" description="Basic and acidic residues" evidence="5">
    <location>
        <begin position="1809"/>
        <end position="1824"/>
    </location>
</feature>
<dbReference type="PROSITE" id="PS50847">
    <property type="entry name" value="GRAM_POS_ANCHORING"/>
    <property type="match status" value="1"/>
</dbReference>
<feature type="compositionally biased region" description="Basic and acidic residues" evidence="5">
    <location>
        <begin position="115"/>
        <end position="195"/>
    </location>
</feature>
<feature type="compositionally biased region" description="Basic and acidic residues" evidence="5">
    <location>
        <begin position="2429"/>
        <end position="2440"/>
    </location>
</feature>
<feature type="region of interest" description="Disordered" evidence="5">
    <location>
        <begin position="2991"/>
        <end position="3065"/>
    </location>
</feature>
<feature type="compositionally biased region" description="Low complexity" evidence="5">
    <location>
        <begin position="90"/>
        <end position="114"/>
    </location>
</feature>
<dbReference type="STRING" id="119206.AWM72_02055"/>
<dbReference type="Pfam" id="PF04650">
    <property type="entry name" value="YSIRK_signal"/>
    <property type="match status" value="1"/>
</dbReference>
<feature type="region of interest" description="Disordered" evidence="5">
    <location>
        <begin position="1717"/>
        <end position="1779"/>
    </location>
</feature>
<feature type="compositionally biased region" description="Basic and acidic residues" evidence="5">
    <location>
        <begin position="2006"/>
        <end position="2031"/>
    </location>
</feature>
<feature type="region of interest" description="Disordered" evidence="5">
    <location>
        <begin position="1791"/>
        <end position="1824"/>
    </location>
</feature>
<comment type="caution">
    <text evidence="8">The sequence shown here is derived from an EMBL/GenBank/DDBJ whole genome shotgun (WGS) entry which is preliminary data.</text>
</comment>
<feature type="compositionally biased region" description="Low complexity" evidence="5">
    <location>
        <begin position="3012"/>
        <end position="3030"/>
    </location>
</feature>
<feature type="compositionally biased region" description="Basic and acidic residues" evidence="5">
    <location>
        <begin position="2187"/>
        <end position="2215"/>
    </location>
</feature>
<dbReference type="InterPro" id="IPR059115">
    <property type="entry name" value="Rib"/>
</dbReference>
<evidence type="ECO:0000259" key="7">
    <source>
        <dbReference type="PROSITE" id="PS50847"/>
    </source>
</evidence>
<dbReference type="InterPro" id="IPR005877">
    <property type="entry name" value="YSIRK_signal_dom"/>
</dbReference>
<name>A0A5N1GK25_9LACT</name>
<dbReference type="Gene3D" id="3.10.20.890">
    <property type="match status" value="5"/>
</dbReference>
<feature type="compositionally biased region" description="Polar residues" evidence="5">
    <location>
        <begin position="2531"/>
        <end position="2541"/>
    </location>
</feature>
<keyword evidence="6" id="KW-0812">Transmembrane</keyword>
<dbReference type="Proteomes" id="UP000327148">
    <property type="component" value="Unassembled WGS sequence"/>
</dbReference>
<feature type="compositionally biased region" description="Basic and acidic residues" evidence="5">
    <location>
        <begin position="2898"/>
        <end position="2920"/>
    </location>
</feature>
<dbReference type="Pfam" id="PF08428">
    <property type="entry name" value="Rib"/>
    <property type="match status" value="6"/>
</dbReference>
<proteinExistence type="predicted"/>
<dbReference type="Gene3D" id="2.60.40.3630">
    <property type="match status" value="1"/>
</dbReference>
<dbReference type="InterPro" id="IPR044024">
    <property type="entry name" value="aRib"/>
</dbReference>
<feature type="compositionally biased region" description="Basic and acidic residues" evidence="5">
    <location>
        <begin position="1968"/>
        <end position="1983"/>
    </location>
</feature>
<feature type="compositionally biased region" description="Low complexity" evidence="5">
    <location>
        <begin position="3045"/>
        <end position="3065"/>
    </location>
</feature>
<feature type="compositionally biased region" description="Basic and acidic residues" evidence="5">
    <location>
        <begin position="2643"/>
        <end position="2659"/>
    </location>
</feature>
<feature type="compositionally biased region" description="Basic and acidic residues" evidence="5">
    <location>
        <begin position="1182"/>
        <end position="1193"/>
    </location>
</feature>
<feature type="region of interest" description="Disordered" evidence="5">
    <location>
        <begin position="1486"/>
        <end position="1517"/>
    </location>
</feature>
<feature type="compositionally biased region" description="Basic and acidic residues" evidence="5">
    <location>
        <begin position="2555"/>
        <end position="2578"/>
    </location>
</feature>
<keyword evidence="6" id="KW-0472">Membrane</keyword>
<feature type="region of interest" description="Disordered" evidence="5">
    <location>
        <begin position="1877"/>
        <end position="2699"/>
    </location>
</feature>
<dbReference type="EMBL" id="VYWO01000003">
    <property type="protein sequence ID" value="KAA9300754.1"/>
    <property type="molecule type" value="Genomic_DNA"/>
</dbReference>
<feature type="compositionally biased region" description="Basic and acidic residues" evidence="5">
    <location>
        <begin position="2326"/>
        <end position="2345"/>
    </location>
</feature>
<feature type="domain" description="Gram-positive cocci surface proteins LPxTG" evidence="7">
    <location>
        <begin position="3063"/>
        <end position="3096"/>
    </location>
</feature>